<comment type="catalytic activity">
    <reaction evidence="7 15">
        <text>N-terminal L-lysyl-[protein] + L-leucyl-tRNA(Leu) = N-terminal L-leucyl-L-lysyl-[protein] + tRNA(Leu) + H(+)</text>
        <dbReference type="Rhea" id="RHEA:12340"/>
        <dbReference type="Rhea" id="RHEA-COMP:9613"/>
        <dbReference type="Rhea" id="RHEA-COMP:9622"/>
        <dbReference type="Rhea" id="RHEA-COMP:12670"/>
        <dbReference type="Rhea" id="RHEA-COMP:12671"/>
        <dbReference type="ChEBI" id="CHEBI:15378"/>
        <dbReference type="ChEBI" id="CHEBI:65249"/>
        <dbReference type="ChEBI" id="CHEBI:78442"/>
        <dbReference type="ChEBI" id="CHEBI:78494"/>
        <dbReference type="ChEBI" id="CHEBI:133043"/>
        <dbReference type="EC" id="2.3.2.6"/>
    </reaction>
</comment>
<keyword evidence="4 15" id="KW-0012">Acyltransferase</keyword>
<dbReference type="Proteomes" id="UP000614811">
    <property type="component" value="Unassembled WGS sequence"/>
</dbReference>
<evidence type="ECO:0000256" key="7">
    <source>
        <dbReference type="ARBA" id="ARBA00051538"/>
    </source>
</evidence>
<comment type="similarity">
    <text evidence="9 15">Belongs to the L/F-transferase family.</text>
</comment>
<dbReference type="RefSeq" id="WP_189402395.1">
    <property type="nucleotide sequence ID" value="NZ_BMXA01000006.1"/>
</dbReference>
<dbReference type="EMBL" id="BMXA01000006">
    <property type="protein sequence ID" value="GHA17252.1"/>
    <property type="molecule type" value="Genomic_DNA"/>
</dbReference>
<dbReference type="PANTHER" id="PTHR30098:SF2">
    <property type="entry name" value="LEUCYL_PHENYLALANYL-TRNA--PROTEIN TRANSFERASE"/>
    <property type="match status" value="1"/>
</dbReference>
<dbReference type="HAMAP" id="MF_00688">
    <property type="entry name" value="Leu_Phe_trans"/>
    <property type="match status" value="1"/>
</dbReference>
<dbReference type="Gene3D" id="3.30.70.3550">
    <property type="entry name" value="Leucyl/phenylalanyl-tRNA-protein transferase, N-terminal domain"/>
    <property type="match status" value="1"/>
</dbReference>
<dbReference type="GO" id="GO:0005737">
    <property type="term" value="C:cytoplasm"/>
    <property type="evidence" value="ECO:0007669"/>
    <property type="project" value="UniProtKB-SubCell"/>
</dbReference>
<dbReference type="GO" id="GO:0030163">
    <property type="term" value="P:protein catabolic process"/>
    <property type="evidence" value="ECO:0007669"/>
    <property type="project" value="UniProtKB-UniRule"/>
</dbReference>
<reference evidence="16" key="2">
    <citation type="submission" date="2020-09" db="EMBL/GenBank/DDBJ databases">
        <authorList>
            <person name="Sun Q."/>
            <person name="Kim S."/>
        </authorList>
    </citation>
    <scope>NUCLEOTIDE SEQUENCE</scope>
    <source>
        <strain evidence="16">KCTC 12711</strain>
    </source>
</reference>
<proteinExistence type="inferred from homology"/>
<dbReference type="SUPFAM" id="SSF55729">
    <property type="entry name" value="Acyl-CoA N-acyltransferases (Nat)"/>
    <property type="match status" value="1"/>
</dbReference>
<dbReference type="GO" id="GO:0008914">
    <property type="term" value="F:leucyl-tRNA--protein transferase activity"/>
    <property type="evidence" value="ECO:0007669"/>
    <property type="project" value="UniProtKB-UniRule"/>
</dbReference>
<comment type="caution">
    <text evidence="16">The sequence shown here is derived from an EMBL/GenBank/DDBJ whole genome shotgun (WGS) entry which is preliminary data.</text>
</comment>
<evidence type="ECO:0000256" key="8">
    <source>
        <dbReference type="ARBA" id="ARBA00054043"/>
    </source>
</evidence>
<name>A0A918RYG2_9GAMM</name>
<accession>A0A918RYG2</accession>
<dbReference type="Gene3D" id="3.40.630.70">
    <property type="entry name" value="Leucyl/phenylalanyl-tRNA-protein transferase, C-terminal domain"/>
    <property type="match status" value="1"/>
</dbReference>
<comment type="catalytic activity">
    <reaction evidence="6 15">
        <text>N-terminal L-arginyl-[protein] + L-leucyl-tRNA(Leu) = N-terminal L-leucyl-L-arginyl-[protein] + tRNA(Leu) + H(+)</text>
        <dbReference type="Rhea" id="RHEA:50416"/>
        <dbReference type="Rhea" id="RHEA-COMP:9613"/>
        <dbReference type="Rhea" id="RHEA-COMP:9622"/>
        <dbReference type="Rhea" id="RHEA-COMP:12672"/>
        <dbReference type="Rhea" id="RHEA-COMP:12673"/>
        <dbReference type="ChEBI" id="CHEBI:15378"/>
        <dbReference type="ChEBI" id="CHEBI:64719"/>
        <dbReference type="ChEBI" id="CHEBI:78442"/>
        <dbReference type="ChEBI" id="CHEBI:78494"/>
        <dbReference type="ChEBI" id="CHEBI:133044"/>
        <dbReference type="EC" id="2.3.2.6"/>
    </reaction>
</comment>
<reference evidence="16" key="1">
    <citation type="journal article" date="2014" name="Int. J. Syst. Evol. Microbiol.">
        <title>Complete genome sequence of Corynebacterium casei LMG S-19264T (=DSM 44701T), isolated from a smear-ripened cheese.</title>
        <authorList>
            <consortium name="US DOE Joint Genome Institute (JGI-PGF)"/>
            <person name="Walter F."/>
            <person name="Albersmeier A."/>
            <person name="Kalinowski J."/>
            <person name="Ruckert C."/>
        </authorList>
    </citation>
    <scope>NUCLEOTIDE SEQUENCE</scope>
    <source>
        <strain evidence="16">KCTC 12711</strain>
    </source>
</reference>
<evidence type="ECO:0000256" key="6">
    <source>
        <dbReference type="ARBA" id="ARBA00050652"/>
    </source>
</evidence>
<comment type="subcellular location">
    <subcellularLocation>
        <location evidence="1 15">Cytoplasm</location>
    </subcellularLocation>
</comment>
<evidence type="ECO:0000256" key="1">
    <source>
        <dbReference type="ARBA" id="ARBA00004496"/>
    </source>
</evidence>
<evidence type="ECO:0000256" key="11">
    <source>
        <dbReference type="ARBA" id="ARBA00074372"/>
    </source>
</evidence>
<dbReference type="EC" id="2.3.2.6" evidence="10 15"/>
<evidence type="ECO:0000256" key="4">
    <source>
        <dbReference type="ARBA" id="ARBA00023315"/>
    </source>
</evidence>
<dbReference type="InterPro" id="IPR042221">
    <property type="entry name" value="Leu/Phe-tRNA_Trfase_N"/>
</dbReference>
<sequence>MVDLYRFPDVDTASKDGLLAMGGDLSPSMLVSAYAQGIFPWFNQGQPILWWSPDPRMVLFPSEFKLSRSLRKTVRKHLYRVTANQQFVNVINACALRGNPPNQAEQETWITREMQQAYTELHHLGYAHSIEIWRDDTLVGGLYGLLLNHVFFGESMFSNERDTSKIALFSLTRWLQHRGVKLIDCQVSSPHLASLGAREIARTDFLHQLDEVDIHQANKNYFDGFEQFLTQNVITTL</sequence>
<protein>
    <recommendedName>
        <fullName evidence="11 15">Leucyl/phenylalanyl-tRNA--protein transferase</fullName>
        <ecNumber evidence="10 15">2.3.2.6</ecNumber>
    </recommendedName>
    <alternativeName>
        <fullName evidence="12 15">L/F-transferase</fullName>
    </alternativeName>
    <alternativeName>
        <fullName evidence="13 15">Leucyltransferase</fullName>
    </alternativeName>
    <alternativeName>
        <fullName evidence="14 15">Phenyalanyltransferase</fullName>
    </alternativeName>
</protein>
<keyword evidence="3 15" id="KW-0808">Transferase</keyword>
<keyword evidence="2 15" id="KW-0963">Cytoplasm</keyword>
<evidence type="ECO:0000256" key="12">
    <source>
        <dbReference type="ARBA" id="ARBA00077136"/>
    </source>
</evidence>
<evidence type="ECO:0000256" key="3">
    <source>
        <dbReference type="ARBA" id="ARBA00022679"/>
    </source>
</evidence>
<keyword evidence="17" id="KW-1185">Reference proteome</keyword>
<evidence type="ECO:0000313" key="16">
    <source>
        <dbReference type="EMBL" id="GHA17252.1"/>
    </source>
</evidence>
<evidence type="ECO:0000256" key="5">
    <source>
        <dbReference type="ARBA" id="ARBA00050607"/>
    </source>
</evidence>
<evidence type="ECO:0000256" key="15">
    <source>
        <dbReference type="HAMAP-Rule" id="MF_00688"/>
    </source>
</evidence>
<dbReference type="NCBIfam" id="TIGR00667">
    <property type="entry name" value="aat"/>
    <property type="match status" value="1"/>
</dbReference>
<organism evidence="16 17">
    <name type="scientific">Arenicella chitinivorans</name>
    <dbReference type="NCBI Taxonomy" id="1329800"/>
    <lineage>
        <taxon>Bacteria</taxon>
        <taxon>Pseudomonadati</taxon>
        <taxon>Pseudomonadota</taxon>
        <taxon>Gammaproteobacteria</taxon>
        <taxon>Arenicellales</taxon>
        <taxon>Arenicellaceae</taxon>
        <taxon>Arenicella</taxon>
    </lineage>
</organism>
<evidence type="ECO:0000313" key="17">
    <source>
        <dbReference type="Proteomes" id="UP000614811"/>
    </source>
</evidence>
<comment type="catalytic activity">
    <reaction evidence="5 15">
        <text>L-phenylalanyl-tRNA(Phe) + an N-terminal L-alpha-aminoacyl-[protein] = an N-terminal L-phenylalanyl-L-alpha-aminoacyl-[protein] + tRNA(Phe)</text>
        <dbReference type="Rhea" id="RHEA:43632"/>
        <dbReference type="Rhea" id="RHEA-COMP:9668"/>
        <dbReference type="Rhea" id="RHEA-COMP:9699"/>
        <dbReference type="Rhea" id="RHEA-COMP:10636"/>
        <dbReference type="Rhea" id="RHEA-COMP:10637"/>
        <dbReference type="ChEBI" id="CHEBI:78442"/>
        <dbReference type="ChEBI" id="CHEBI:78531"/>
        <dbReference type="ChEBI" id="CHEBI:78597"/>
        <dbReference type="ChEBI" id="CHEBI:83561"/>
        <dbReference type="EC" id="2.3.2.6"/>
    </reaction>
</comment>
<dbReference type="InterPro" id="IPR016181">
    <property type="entry name" value="Acyl_CoA_acyltransferase"/>
</dbReference>
<dbReference type="FunFam" id="3.30.70.3550:FF:000001">
    <property type="entry name" value="Leucyl/phenylalanyl-tRNA--protein transferase"/>
    <property type="match status" value="1"/>
</dbReference>
<dbReference type="FunFam" id="3.40.630.70:FF:000001">
    <property type="entry name" value="Leucyl/phenylalanyl-tRNA--protein transferase"/>
    <property type="match status" value="1"/>
</dbReference>
<evidence type="ECO:0000256" key="2">
    <source>
        <dbReference type="ARBA" id="ARBA00022490"/>
    </source>
</evidence>
<evidence type="ECO:0000256" key="13">
    <source>
        <dbReference type="ARBA" id="ARBA00077165"/>
    </source>
</evidence>
<gene>
    <name evidence="15 16" type="primary">aat</name>
    <name evidence="16" type="ORF">GCM10008090_28680</name>
</gene>
<evidence type="ECO:0000256" key="9">
    <source>
        <dbReference type="ARBA" id="ARBA00061535"/>
    </source>
</evidence>
<dbReference type="PANTHER" id="PTHR30098">
    <property type="entry name" value="LEUCYL/PHENYLALANYL-TRNA--PROTEIN TRANSFERASE"/>
    <property type="match status" value="1"/>
</dbReference>
<dbReference type="InterPro" id="IPR004616">
    <property type="entry name" value="Leu/Phe-tRNA_Trfase"/>
</dbReference>
<dbReference type="InterPro" id="IPR042203">
    <property type="entry name" value="Leu/Phe-tRNA_Trfase_C"/>
</dbReference>
<dbReference type="Pfam" id="PF03588">
    <property type="entry name" value="Leu_Phe_trans"/>
    <property type="match status" value="1"/>
</dbReference>
<evidence type="ECO:0000256" key="14">
    <source>
        <dbReference type="ARBA" id="ARBA00083640"/>
    </source>
</evidence>
<evidence type="ECO:0000256" key="10">
    <source>
        <dbReference type="ARBA" id="ARBA00066767"/>
    </source>
</evidence>
<dbReference type="AlphaFoldDB" id="A0A918RYG2"/>
<comment type="function">
    <text evidence="8 15">Functions in the N-end rule pathway of protein degradation where it conjugates Leu, Phe and, less efficiently, Met from aminoacyl-tRNAs to the N-termini of proteins containing an N-terminal arginine or lysine.</text>
</comment>